<organism evidence="2 3">
    <name type="scientific">Parathielavia appendiculata</name>
    <dbReference type="NCBI Taxonomy" id="2587402"/>
    <lineage>
        <taxon>Eukaryota</taxon>
        <taxon>Fungi</taxon>
        <taxon>Dikarya</taxon>
        <taxon>Ascomycota</taxon>
        <taxon>Pezizomycotina</taxon>
        <taxon>Sordariomycetes</taxon>
        <taxon>Sordariomycetidae</taxon>
        <taxon>Sordariales</taxon>
        <taxon>Chaetomiaceae</taxon>
        <taxon>Parathielavia</taxon>
    </lineage>
</organism>
<reference evidence="2" key="2">
    <citation type="submission" date="2023-05" db="EMBL/GenBank/DDBJ databases">
        <authorList>
            <consortium name="Lawrence Berkeley National Laboratory"/>
            <person name="Steindorff A."/>
            <person name="Hensen N."/>
            <person name="Bonometti L."/>
            <person name="Westerberg I."/>
            <person name="Brannstrom I.O."/>
            <person name="Guillou S."/>
            <person name="Cros-Aarteil S."/>
            <person name="Calhoun S."/>
            <person name="Haridas S."/>
            <person name="Kuo A."/>
            <person name="Mondo S."/>
            <person name="Pangilinan J."/>
            <person name="Riley R."/>
            <person name="Labutti K."/>
            <person name="Andreopoulos B."/>
            <person name="Lipzen A."/>
            <person name="Chen C."/>
            <person name="Yanf M."/>
            <person name="Daum C."/>
            <person name="Ng V."/>
            <person name="Clum A."/>
            <person name="Ohm R."/>
            <person name="Martin F."/>
            <person name="Silar P."/>
            <person name="Natvig D."/>
            <person name="Lalanne C."/>
            <person name="Gautier V."/>
            <person name="Ament-Velasquez S.L."/>
            <person name="Kruys A."/>
            <person name="Hutchinson M.I."/>
            <person name="Powell A.J."/>
            <person name="Barry K."/>
            <person name="Miller A.N."/>
            <person name="Grigoriev I.V."/>
            <person name="Debuchy R."/>
            <person name="Gladieux P."/>
            <person name="Thoren M.H."/>
            <person name="Johannesson H."/>
        </authorList>
    </citation>
    <scope>NUCLEOTIDE SEQUENCE</scope>
    <source>
        <strain evidence="2">CBS 731.68</strain>
    </source>
</reference>
<dbReference type="Proteomes" id="UP001302602">
    <property type="component" value="Unassembled WGS sequence"/>
</dbReference>
<evidence type="ECO:0000313" key="2">
    <source>
        <dbReference type="EMBL" id="KAK4127357.1"/>
    </source>
</evidence>
<protein>
    <submittedName>
        <fullName evidence="2">Uncharacterized protein</fullName>
    </submittedName>
</protein>
<sequence length="162" mass="17570">MSLPANIHHSRPPNGAPLLAPDSHPPPWAHAGPTLSPAPARLSHSALPHTYHSTVPRPRFMSLVATHGDVYVQCVHDMLEINKADGAGSSNPPHPGMTRRGSASGLGPPRRHGRVLRETWRVSFSFWACWTTSLSRTRWRLKARRGSSSANGSPVASAWLSC</sequence>
<gene>
    <name evidence="2" type="ORF">N657DRAFT_206802</name>
</gene>
<reference evidence="2" key="1">
    <citation type="journal article" date="2023" name="Mol. Phylogenet. Evol.">
        <title>Genome-scale phylogeny and comparative genomics of the fungal order Sordariales.</title>
        <authorList>
            <person name="Hensen N."/>
            <person name="Bonometti L."/>
            <person name="Westerberg I."/>
            <person name="Brannstrom I.O."/>
            <person name="Guillou S."/>
            <person name="Cros-Aarteil S."/>
            <person name="Calhoun S."/>
            <person name="Haridas S."/>
            <person name="Kuo A."/>
            <person name="Mondo S."/>
            <person name="Pangilinan J."/>
            <person name="Riley R."/>
            <person name="LaButti K."/>
            <person name="Andreopoulos B."/>
            <person name="Lipzen A."/>
            <person name="Chen C."/>
            <person name="Yan M."/>
            <person name="Daum C."/>
            <person name="Ng V."/>
            <person name="Clum A."/>
            <person name="Steindorff A."/>
            <person name="Ohm R.A."/>
            <person name="Martin F."/>
            <person name="Silar P."/>
            <person name="Natvig D.O."/>
            <person name="Lalanne C."/>
            <person name="Gautier V."/>
            <person name="Ament-Velasquez S.L."/>
            <person name="Kruys A."/>
            <person name="Hutchinson M.I."/>
            <person name="Powell A.J."/>
            <person name="Barry K."/>
            <person name="Miller A.N."/>
            <person name="Grigoriev I.V."/>
            <person name="Debuchy R."/>
            <person name="Gladieux P."/>
            <person name="Hiltunen Thoren M."/>
            <person name="Johannesson H."/>
        </authorList>
    </citation>
    <scope>NUCLEOTIDE SEQUENCE</scope>
    <source>
        <strain evidence="2">CBS 731.68</strain>
    </source>
</reference>
<dbReference type="GeneID" id="87822989"/>
<dbReference type="AlphaFoldDB" id="A0AAN6Z701"/>
<dbReference type="RefSeq" id="XP_062651128.1">
    <property type="nucleotide sequence ID" value="XM_062786223.1"/>
</dbReference>
<name>A0AAN6Z701_9PEZI</name>
<feature type="region of interest" description="Disordered" evidence="1">
    <location>
        <begin position="83"/>
        <end position="111"/>
    </location>
</feature>
<evidence type="ECO:0000256" key="1">
    <source>
        <dbReference type="SAM" id="MobiDB-lite"/>
    </source>
</evidence>
<keyword evidence="3" id="KW-1185">Reference proteome</keyword>
<dbReference type="EMBL" id="MU853224">
    <property type="protein sequence ID" value="KAK4127357.1"/>
    <property type="molecule type" value="Genomic_DNA"/>
</dbReference>
<feature type="region of interest" description="Disordered" evidence="1">
    <location>
        <begin position="1"/>
        <end position="42"/>
    </location>
</feature>
<proteinExistence type="predicted"/>
<evidence type="ECO:0000313" key="3">
    <source>
        <dbReference type="Proteomes" id="UP001302602"/>
    </source>
</evidence>
<accession>A0AAN6Z701</accession>
<comment type="caution">
    <text evidence="2">The sequence shown here is derived from an EMBL/GenBank/DDBJ whole genome shotgun (WGS) entry which is preliminary data.</text>
</comment>
<feature type="region of interest" description="Disordered" evidence="1">
    <location>
        <begin position="143"/>
        <end position="162"/>
    </location>
</feature>